<name>A0A841D9Z5_PLAVE</name>
<dbReference type="PANTHER" id="PTHR10963">
    <property type="entry name" value="GLYCOSYL HYDROLASE-RELATED"/>
    <property type="match status" value="1"/>
</dbReference>
<keyword evidence="2" id="KW-0732">Signal</keyword>
<dbReference type="GO" id="GO:0004553">
    <property type="term" value="F:hydrolase activity, hydrolyzing O-glycosyl compounds"/>
    <property type="evidence" value="ECO:0007669"/>
    <property type="project" value="InterPro"/>
</dbReference>
<keyword evidence="5" id="KW-1185">Reference proteome</keyword>
<feature type="chain" id="PRO_5032662588" evidence="2">
    <location>
        <begin position="30"/>
        <end position="294"/>
    </location>
</feature>
<dbReference type="Gene3D" id="2.60.120.200">
    <property type="match status" value="1"/>
</dbReference>
<protein>
    <submittedName>
        <fullName evidence="4">Beta-glucanase (GH16 family)</fullName>
    </submittedName>
</protein>
<feature type="domain" description="GH16" evidence="3">
    <location>
        <begin position="43"/>
        <end position="294"/>
    </location>
</feature>
<dbReference type="PANTHER" id="PTHR10963:SF55">
    <property type="entry name" value="GLYCOSIDE HYDROLASE FAMILY 16 PROTEIN"/>
    <property type="match status" value="1"/>
</dbReference>
<organism evidence="4 5">
    <name type="scientific">Planomonospora venezuelensis</name>
    <dbReference type="NCBI Taxonomy" id="1999"/>
    <lineage>
        <taxon>Bacteria</taxon>
        <taxon>Bacillati</taxon>
        <taxon>Actinomycetota</taxon>
        <taxon>Actinomycetes</taxon>
        <taxon>Streptosporangiales</taxon>
        <taxon>Streptosporangiaceae</taxon>
        <taxon>Planomonospora</taxon>
    </lineage>
</organism>
<dbReference type="CDD" id="cd08023">
    <property type="entry name" value="GH16_laminarinase_like"/>
    <property type="match status" value="1"/>
</dbReference>
<dbReference type="Proteomes" id="UP000562352">
    <property type="component" value="Unassembled WGS sequence"/>
</dbReference>
<dbReference type="InterPro" id="IPR013320">
    <property type="entry name" value="ConA-like_dom_sf"/>
</dbReference>
<sequence>MKPIARRTAAVAAVLAAAALTAPLRPAEAGGPLGPAGREAAAARWKLSWHDEFDGRKGARPSGSRWVHDLGGEPRWGNQEWQYYTDRAKNASLDGRGRLAVTARRERLPGMAGCLYGTCDITSARITTRGRFSQAYGRFEARIKVPAGQGVWPAFWMMGDDADRVGWPHNGEIDVMEVIGRHPGTVFGGMHGPGFPFSGVGGRAVLPGGARFADDFHVFAVEWSPGKVTWLLDGRPYFTARRSGLQAGSRWVFDHPFHLLLNVAVGGTWPGPPGARTRFPATMLVDYVRVYTRR</sequence>
<evidence type="ECO:0000256" key="2">
    <source>
        <dbReference type="SAM" id="SignalP"/>
    </source>
</evidence>
<dbReference type="PROSITE" id="PS51762">
    <property type="entry name" value="GH16_2"/>
    <property type="match status" value="1"/>
</dbReference>
<evidence type="ECO:0000259" key="3">
    <source>
        <dbReference type="PROSITE" id="PS51762"/>
    </source>
</evidence>
<gene>
    <name evidence="4" type="ORF">FHS22_006106</name>
</gene>
<dbReference type="InterPro" id="IPR000757">
    <property type="entry name" value="Beta-glucanase-like"/>
</dbReference>
<evidence type="ECO:0000313" key="5">
    <source>
        <dbReference type="Proteomes" id="UP000562352"/>
    </source>
</evidence>
<dbReference type="AlphaFoldDB" id="A0A841D9Z5"/>
<evidence type="ECO:0000313" key="4">
    <source>
        <dbReference type="EMBL" id="MBB5966810.1"/>
    </source>
</evidence>
<accession>A0A841D9Z5</accession>
<comment type="similarity">
    <text evidence="1">Belongs to the glycosyl hydrolase 16 family.</text>
</comment>
<evidence type="ECO:0000256" key="1">
    <source>
        <dbReference type="ARBA" id="ARBA00006865"/>
    </source>
</evidence>
<dbReference type="SUPFAM" id="SSF49899">
    <property type="entry name" value="Concanavalin A-like lectins/glucanases"/>
    <property type="match status" value="1"/>
</dbReference>
<dbReference type="InterPro" id="IPR050546">
    <property type="entry name" value="Glycosyl_Hydrlase_16"/>
</dbReference>
<dbReference type="GO" id="GO:0005975">
    <property type="term" value="P:carbohydrate metabolic process"/>
    <property type="evidence" value="ECO:0007669"/>
    <property type="project" value="InterPro"/>
</dbReference>
<feature type="signal peptide" evidence="2">
    <location>
        <begin position="1"/>
        <end position="29"/>
    </location>
</feature>
<dbReference type="EMBL" id="JACHJJ010000026">
    <property type="protein sequence ID" value="MBB5966810.1"/>
    <property type="molecule type" value="Genomic_DNA"/>
</dbReference>
<proteinExistence type="inferred from homology"/>
<comment type="caution">
    <text evidence="4">The sequence shown here is derived from an EMBL/GenBank/DDBJ whole genome shotgun (WGS) entry which is preliminary data.</text>
</comment>
<reference evidence="4 5" key="1">
    <citation type="submission" date="2020-08" db="EMBL/GenBank/DDBJ databases">
        <title>Genomic Encyclopedia of Type Strains, Phase III (KMG-III): the genomes of soil and plant-associated and newly described type strains.</title>
        <authorList>
            <person name="Whitman W."/>
        </authorList>
    </citation>
    <scope>NUCLEOTIDE SEQUENCE [LARGE SCALE GENOMIC DNA]</scope>
    <source>
        <strain evidence="4 5">CECT 3303</strain>
    </source>
</reference>
<dbReference type="RefSeq" id="WP_184947260.1">
    <property type="nucleotide sequence ID" value="NZ_BAAAWZ010000001.1"/>
</dbReference>
<dbReference type="Pfam" id="PF00722">
    <property type="entry name" value="Glyco_hydro_16"/>
    <property type="match status" value="1"/>
</dbReference>